<dbReference type="GO" id="GO:0019843">
    <property type="term" value="F:rRNA binding"/>
    <property type="evidence" value="ECO:0007669"/>
    <property type="project" value="UniProtKB-UniRule"/>
</dbReference>
<evidence type="ECO:0000256" key="1">
    <source>
        <dbReference type="ARBA" id="ARBA00010254"/>
    </source>
</evidence>
<dbReference type="PRINTS" id="PR00973">
    <property type="entry name" value="RIBOSOMALS17"/>
</dbReference>
<dbReference type="Proteomes" id="UP000034616">
    <property type="component" value="Unassembled WGS sequence"/>
</dbReference>
<dbReference type="SUPFAM" id="SSF50249">
    <property type="entry name" value="Nucleic acid-binding proteins"/>
    <property type="match status" value="1"/>
</dbReference>
<dbReference type="NCBIfam" id="TIGR03635">
    <property type="entry name" value="uS17_bact"/>
    <property type="match status" value="1"/>
</dbReference>
<dbReference type="GO" id="GO:0006412">
    <property type="term" value="P:translation"/>
    <property type="evidence" value="ECO:0007669"/>
    <property type="project" value="UniProtKB-UniRule"/>
</dbReference>
<dbReference type="Gene3D" id="2.40.50.140">
    <property type="entry name" value="Nucleic acid-binding proteins"/>
    <property type="match status" value="1"/>
</dbReference>
<protein>
    <recommendedName>
        <fullName evidence="6">Small ribosomal subunit protein uS17</fullName>
    </recommendedName>
</protein>
<dbReference type="InterPro" id="IPR012340">
    <property type="entry name" value="NA-bd_OB-fold"/>
</dbReference>
<dbReference type="PANTHER" id="PTHR10744:SF1">
    <property type="entry name" value="SMALL RIBOSOMAL SUBUNIT PROTEIN US17M"/>
    <property type="match status" value="1"/>
</dbReference>
<evidence type="ECO:0000313" key="8">
    <source>
        <dbReference type="Proteomes" id="UP000034616"/>
    </source>
</evidence>
<dbReference type="EMBL" id="LCAH01000002">
    <property type="protein sequence ID" value="KKR87527.1"/>
    <property type="molecule type" value="Genomic_DNA"/>
</dbReference>
<dbReference type="PANTHER" id="PTHR10744">
    <property type="entry name" value="40S RIBOSOMAL PROTEIN S11 FAMILY MEMBER"/>
    <property type="match status" value="1"/>
</dbReference>
<evidence type="ECO:0000313" key="7">
    <source>
        <dbReference type="EMBL" id="KKR87527.1"/>
    </source>
</evidence>
<proteinExistence type="inferred from homology"/>
<evidence type="ECO:0000256" key="2">
    <source>
        <dbReference type="ARBA" id="ARBA00022730"/>
    </source>
</evidence>
<dbReference type="InterPro" id="IPR019984">
    <property type="entry name" value="Ribosomal_uS17_bact/chlr"/>
</dbReference>
<keyword evidence="4 6" id="KW-0689">Ribosomal protein</keyword>
<dbReference type="GO" id="GO:0003735">
    <property type="term" value="F:structural constituent of ribosome"/>
    <property type="evidence" value="ECO:0007669"/>
    <property type="project" value="UniProtKB-UniRule"/>
</dbReference>
<name>A0A0G0XIJ4_9BACT</name>
<keyword evidence="3 6" id="KW-0694">RNA-binding</keyword>
<reference evidence="7 8" key="1">
    <citation type="journal article" date="2015" name="Nature">
        <title>rRNA introns, odd ribosomes, and small enigmatic genomes across a large radiation of phyla.</title>
        <authorList>
            <person name="Brown C.T."/>
            <person name="Hug L.A."/>
            <person name="Thomas B.C."/>
            <person name="Sharon I."/>
            <person name="Castelle C.J."/>
            <person name="Singh A."/>
            <person name="Wilkins M.J."/>
            <person name="Williams K.H."/>
            <person name="Banfield J.F."/>
        </authorList>
    </citation>
    <scope>NUCLEOTIDE SEQUENCE [LARGE SCALE GENOMIC DNA]</scope>
</reference>
<dbReference type="CDD" id="cd00364">
    <property type="entry name" value="Ribosomal_uS17"/>
    <property type="match status" value="1"/>
</dbReference>
<dbReference type="PATRIC" id="fig|1618985.3.peg.181"/>
<dbReference type="GO" id="GO:0022627">
    <property type="term" value="C:cytosolic small ribosomal subunit"/>
    <property type="evidence" value="ECO:0007669"/>
    <property type="project" value="UniProtKB-UniRule"/>
</dbReference>
<keyword evidence="5 6" id="KW-0687">Ribonucleoprotein</keyword>
<dbReference type="InterPro" id="IPR000266">
    <property type="entry name" value="Ribosomal_uS17"/>
</dbReference>
<evidence type="ECO:0000256" key="3">
    <source>
        <dbReference type="ARBA" id="ARBA00022884"/>
    </source>
</evidence>
<evidence type="ECO:0000256" key="5">
    <source>
        <dbReference type="ARBA" id="ARBA00023274"/>
    </source>
</evidence>
<dbReference type="AlphaFoldDB" id="A0A0G0XIJ4"/>
<sequence>MATSNIQKIQRFFQGVVVSDKMDKTIVVQVDRTVLHPKYQKRYIRSRRFKVHDEKNDCHVGDVVEFVPCRPLSREKRWRMVRKVQA</sequence>
<evidence type="ECO:0000256" key="6">
    <source>
        <dbReference type="HAMAP-Rule" id="MF_01345"/>
    </source>
</evidence>
<accession>A0A0G0XIJ4</accession>
<comment type="caution">
    <text evidence="7">The sequence shown here is derived from an EMBL/GenBank/DDBJ whole genome shotgun (WGS) entry which is preliminary data.</text>
</comment>
<organism evidence="7 8">
    <name type="scientific">Candidatus Uhrbacteria bacterium GW2011_GWC2_41_11</name>
    <dbReference type="NCBI Taxonomy" id="1618985"/>
    <lineage>
        <taxon>Bacteria</taxon>
        <taxon>Candidatus Uhriibacteriota</taxon>
    </lineage>
</organism>
<keyword evidence="2 6" id="KW-0699">rRNA-binding</keyword>
<comment type="subunit">
    <text evidence="6">Part of the 30S ribosomal subunit.</text>
</comment>
<evidence type="ECO:0000256" key="4">
    <source>
        <dbReference type="ARBA" id="ARBA00022980"/>
    </source>
</evidence>
<gene>
    <name evidence="6" type="primary">rpsQ</name>
    <name evidence="7" type="ORF">UU35_C0002G0028</name>
</gene>
<comment type="function">
    <text evidence="6">One of the primary rRNA binding proteins, it binds specifically to the 5'-end of 16S ribosomal RNA.</text>
</comment>
<dbReference type="NCBIfam" id="NF004123">
    <property type="entry name" value="PRK05610.1"/>
    <property type="match status" value="1"/>
</dbReference>
<dbReference type="HAMAP" id="MF_01345_B">
    <property type="entry name" value="Ribosomal_uS17_B"/>
    <property type="match status" value="1"/>
</dbReference>
<dbReference type="Pfam" id="PF00366">
    <property type="entry name" value="Ribosomal_S17"/>
    <property type="match status" value="1"/>
</dbReference>
<comment type="similarity">
    <text evidence="1 6">Belongs to the universal ribosomal protein uS17 family.</text>
</comment>